<sequence>MIIIFGQGRTQSVKLQLQATTNPDGHGVPFPRADCVTATRVYTREIKSSVYAPRSRKHQQAIAKFDTVPSAIHKAPHPSINADQIVLLHLLISERRGSLMFTISPGAANRERALGADGSVCLGELGIATQAVDEIWWEEVSGGLGTRP</sequence>
<dbReference type="VEuPathDB" id="FungiDB:LEMA_P087570.1"/>
<protein>
    <submittedName>
        <fullName evidence="1">Uncharacterized protein</fullName>
    </submittedName>
</protein>
<dbReference type="EMBL" id="FP929136">
    <property type="protein sequence ID" value="CBX99518.1"/>
    <property type="molecule type" value="Genomic_DNA"/>
</dbReference>
<dbReference type="InParanoid" id="E5A7C3"/>
<dbReference type="HOGENOM" id="CLU_1759147_0_0_1"/>
<evidence type="ECO:0000313" key="2">
    <source>
        <dbReference type="Proteomes" id="UP000002668"/>
    </source>
</evidence>
<accession>E5A7C3</accession>
<organism evidence="1 2">
    <name type="scientific">Leptosphaeria maculans (strain JN3 / isolate v23.1.3 / race Av1-4-5-6-7-8)</name>
    <name type="common">Blackleg fungus</name>
    <name type="synonym">Phoma lingam</name>
    <dbReference type="NCBI Taxonomy" id="985895"/>
    <lineage>
        <taxon>Eukaryota</taxon>
        <taxon>Fungi</taxon>
        <taxon>Dikarya</taxon>
        <taxon>Ascomycota</taxon>
        <taxon>Pezizomycotina</taxon>
        <taxon>Dothideomycetes</taxon>
        <taxon>Pleosporomycetidae</taxon>
        <taxon>Pleosporales</taxon>
        <taxon>Pleosporineae</taxon>
        <taxon>Leptosphaeriaceae</taxon>
        <taxon>Plenodomus</taxon>
        <taxon>Plenodomus lingam/Leptosphaeria maculans species complex</taxon>
    </lineage>
</organism>
<proteinExistence type="predicted"/>
<keyword evidence="2" id="KW-1185">Reference proteome</keyword>
<dbReference type="AlphaFoldDB" id="E5A7C3"/>
<reference evidence="2" key="1">
    <citation type="journal article" date="2011" name="Nat. Commun.">
        <title>Effector diversification within compartments of the Leptosphaeria maculans genome affected by Repeat-Induced Point mutations.</title>
        <authorList>
            <person name="Rouxel T."/>
            <person name="Grandaubert J."/>
            <person name="Hane J.K."/>
            <person name="Hoede C."/>
            <person name="van de Wouw A.P."/>
            <person name="Couloux A."/>
            <person name="Dominguez V."/>
            <person name="Anthouard V."/>
            <person name="Bally P."/>
            <person name="Bourras S."/>
            <person name="Cozijnsen A.J."/>
            <person name="Ciuffetti L.M."/>
            <person name="Degrave A."/>
            <person name="Dilmaghani A."/>
            <person name="Duret L."/>
            <person name="Fudal I."/>
            <person name="Goodwin S.B."/>
            <person name="Gout L."/>
            <person name="Glaser N."/>
            <person name="Linglin J."/>
            <person name="Kema G.H.J."/>
            <person name="Lapalu N."/>
            <person name="Lawrence C.B."/>
            <person name="May K."/>
            <person name="Meyer M."/>
            <person name="Ollivier B."/>
            <person name="Poulain J."/>
            <person name="Schoch C.L."/>
            <person name="Simon A."/>
            <person name="Spatafora J.W."/>
            <person name="Stachowiak A."/>
            <person name="Turgeon B.G."/>
            <person name="Tyler B.M."/>
            <person name="Vincent D."/>
            <person name="Weissenbach J."/>
            <person name="Amselem J."/>
            <person name="Quesneville H."/>
            <person name="Oliver R.P."/>
            <person name="Wincker P."/>
            <person name="Balesdent M.-H."/>
            <person name="Howlett B.J."/>
        </authorList>
    </citation>
    <scope>NUCLEOTIDE SEQUENCE [LARGE SCALE GENOMIC DNA]</scope>
    <source>
        <strain evidence="2">JN3 / isolate v23.1.3 / race Av1-4-5-6-7-8</strain>
    </source>
</reference>
<evidence type="ECO:0000313" key="1">
    <source>
        <dbReference type="EMBL" id="CBX99518.1"/>
    </source>
</evidence>
<name>E5A7C3_LEPMJ</name>
<gene>
    <name evidence="1" type="ORF">LEMA_P087570.1</name>
</gene>
<dbReference type="GeneID" id="13289205"/>
<dbReference type="Proteomes" id="UP000002668">
    <property type="component" value="Genome"/>
</dbReference>